<dbReference type="PANTHER" id="PTHR24006">
    <property type="entry name" value="UBIQUITIN CARBOXYL-TERMINAL HYDROLASE"/>
    <property type="match status" value="1"/>
</dbReference>
<dbReference type="Gene3D" id="3.90.70.10">
    <property type="entry name" value="Cysteine proteinases"/>
    <property type="match status" value="1"/>
</dbReference>
<evidence type="ECO:0000259" key="3">
    <source>
        <dbReference type="PROSITE" id="PS50235"/>
    </source>
</evidence>
<dbReference type="InterPro" id="IPR050164">
    <property type="entry name" value="Peptidase_C19"/>
</dbReference>
<dbReference type="GO" id="GO:0005634">
    <property type="term" value="C:nucleus"/>
    <property type="evidence" value="ECO:0007669"/>
    <property type="project" value="TreeGrafter"/>
</dbReference>
<accession>A0AAD4R677</accession>
<comment type="similarity">
    <text evidence="1">Belongs to the peptidase C19 family.</text>
</comment>
<dbReference type="InterPro" id="IPR001394">
    <property type="entry name" value="Peptidase_C19_UCH"/>
</dbReference>
<dbReference type="CDD" id="cd02257">
    <property type="entry name" value="Peptidase_C19"/>
    <property type="match status" value="1"/>
</dbReference>
<feature type="domain" description="USP" evidence="3">
    <location>
        <begin position="1"/>
        <end position="293"/>
    </location>
</feature>
<dbReference type="GO" id="GO:0005829">
    <property type="term" value="C:cytosol"/>
    <property type="evidence" value="ECO:0007669"/>
    <property type="project" value="TreeGrafter"/>
</dbReference>
<dbReference type="Proteomes" id="UP001201812">
    <property type="component" value="Unassembled WGS sequence"/>
</dbReference>
<evidence type="ECO:0000256" key="2">
    <source>
        <dbReference type="SAM" id="MobiDB-lite"/>
    </source>
</evidence>
<feature type="compositionally biased region" description="Low complexity" evidence="2">
    <location>
        <begin position="298"/>
        <end position="333"/>
    </location>
</feature>
<proteinExistence type="inferred from homology"/>
<sequence>MEDMEKFYGEEQEDAHEFLLFVLDCFQKEMEKLQKLVYPDKPIDDVIDEDFLFKVQKKFVCSQCDYENVVNEKETHLILQLVNSSAEQPSIIDLLNDALEGTTDQYLCPVCSVKLTIKQCQMVRLPRYFILVAMRYFFDIEKASSSKITSPIIVDQTFNVLPWKCQASPGDTSFDQMAVVFSPGSGIEDLRICDANDQMSDTSDCCAAISSLETVALIAEDSLNQRNEMAHYKMRAIVNHKGGSTSRGHYTTLLKTQSNGWMRCNDSVIRKVKDSSAFDECKQSGYIFFYERTNRYTSHTDSSRSSSTSDVPKINSPTSNNNPTNRTETPTKPSLTDAENVSVHAALSRTRDSNDSHNAKESDEEPEAEVSALYNNDSNDTDDFFKQRHVKY</sequence>
<dbReference type="EMBL" id="JAKKPZ010000007">
    <property type="protein sequence ID" value="KAI1718884.1"/>
    <property type="molecule type" value="Genomic_DNA"/>
</dbReference>
<gene>
    <name evidence="4" type="ORF">DdX_05997</name>
</gene>
<feature type="compositionally biased region" description="Basic and acidic residues" evidence="2">
    <location>
        <begin position="349"/>
        <end position="361"/>
    </location>
</feature>
<keyword evidence="5" id="KW-1185">Reference proteome</keyword>
<dbReference type="Pfam" id="PF00443">
    <property type="entry name" value="UCH"/>
    <property type="match status" value="1"/>
</dbReference>
<evidence type="ECO:0000313" key="4">
    <source>
        <dbReference type="EMBL" id="KAI1718884.1"/>
    </source>
</evidence>
<protein>
    <submittedName>
        <fullName evidence="4">Ubiquitin carboxyl-terminal hydrolase domain-containing protein</fullName>
    </submittedName>
</protein>
<evidence type="ECO:0000256" key="1">
    <source>
        <dbReference type="ARBA" id="ARBA00009085"/>
    </source>
</evidence>
<dbReference type="InterPro" id="IPR028889">
    <property type="entry name" value="USP"/>
</dbReference>
<dbReference type="SUPFAM" id="SSF54001">
    <property type="entry name" value="Cysteine proteinases"/>
    <property type="match status" value="1"/>
</dbReference>
<dbReference type="PROSITE" id="PS50235">
    <property type="entry name" value="USP_3"/>
    <property type="match status" value="1"/>
</dbReference>
<name>A0AAD4R677_9BILA</name>
<evidence type="ECO:0000313" key="5">
    <source>
        <dbReference type="Proteomes" id="UP001201812"/>
    </source>
</evidence>
<feature type="region of interest" description="Disordered" evidence="2">
    <location>
        <begin position="298"/>
        <end position="392"/>
    </location>
</feature>
<organism evidence="4 5">
    <name type="scientific">Ditylenchus destructor</name>
    <dbReference type="NCBI Taxonomy" id="166010"/>
    <lineage>
        <taxon>Eukaryota</taxon>
        <taxon>Metazoa</taxon>
        <taxon>Ecdysozoa</taxon>
        <taxon>Nematoda</taxon>
        <taxon>Chromadorea</taxon>
        <taxon>Rhabditida</taxon>
        <taxon>Tylenchina</taxon>
        <taxon>Tylenchomorpha</taxon>
        <taxon>Sphaerularioidea</taxon>
        <taxon>Anguinidae</taxon>
        <taxon>Anguininae</taxon>
        <taxon>Ditylenchus</taxon>
    </lineage>
</organism>
<reference evidence="4" key="1">
    <citation type="submission" date="2022-01" db="EMBL/GenBank/DDBJ databases">
        <title>Genome Sequence Resource for Two Populations of Ditylenchus destructor, the Migratory Endoparasitic Phytonematode.</title>
        <authorList>
            <person name="Zhang H."/>
            <person name="Lin R."/>
            <person name="Xie B."/>
        </authorList>
    </citation>
    <scope>NUCLEOTIDE SEQUENCE</scope>
    <source>
        <strain evidence="4">BazhouSP</strain>
    </source>
</reference>
<dbReference type="InterPro" id="IPR038765">
    <property type="entry name" value="Papain-like_cys_pep_sf"/>
</dbReference>
<dbReference type="GO" id="GO:0004843">
    <property type="term" value="F:cysteine-type deubiquitinase activity"/>
    <property type="evidence" value="ECO:0007669"/>
    <property type="project" value="InterPro"/>
</dbReference>
<dbReference type="GO" id="GO:0016579">
    <property type="term" value="P:protein deubiquitination"/>
    <property type="evidence" value="ECO:0007669"/>
    <property type="project" value="InterPro"/>
</dbReference>
<keyword evidence="4" id="KW-0378">Hydrolase</keyword>
<comment type="caution">
    <text evidence="4">The sequence shown here is derived from an EMBL/GenBank/DDBJ whole genome shotgun (WGS) entry which is preliminary data.</text>
</comment>
<dbReference type="AlphaFoldDB" id="A0AAD4R677"/>